<dbReference type="InterPro" id="IPR041698">
    <property type="entry name" value="Methyltransf_25"/>
</dbReference>
<evidence type="ECO:0000259" key="1">
    <source>
        <dbReference type="Pfam" id="PF13649"/>
    </source>
</evidence>
<proteinExistence type="predicted"/>
<organism evidence="2 3">
    <name type="scientific">Fusarium langsethiae</name>
    <dbReference type="NCBI Taxonomy" id="179993"/>
    <lineage>
        <taxon>Eukaryota</taxon>
        <taxon>Fungi</taxon>
        <taxon>Dikarya</taxon>
        <taxon>Ascomycota</taxon>
        <taxon>Pezizomycotina</taxon>
        <taxon>Sordariomycetes</taxon>
        <taxon>Hypocreomycetidae</taxon>
        <taxon>Hypocreales</taxon>
        <taxon>Nectriaceae</taxon>
        <taxon>Fusarium</taxon>
    </lineage>
</organism>
<accession>A0A0N0DCG6</accession>
<dbReference type="OrthoDB" id="2013972at2759"/>
<dbReference type="GO" id="GO:0032259">
    <property type="term" value="P:methylation"/>
    <property type="evidence" value="ECO:0007669"/>
    <property type="project" value="UniProtKB-KW"/>
</dbReference>
<feature type="domain" description="Methyltransferase" evidence="1">
    <location>
        <begin position="52"/>
        <end position="149"/>
    </location>
</feature>
<evidence type="ECO:0000313" key="2">
    <source>
        <dbReference type="EMBL" id="KPA38194.1"/>
    </source>
</evidence>
<evidence type="ECO:0000313" key="3">
    <source>
        <dbReference type="Proteomes" id="UP000037904"/>
    </source>
</evidence>
<protein>
    <submittedName>
        <fullName evidence="2">S-adenosyl-l-methionine-dependent methyltransferase</fullName>
    </submittedName>
</protein>
<dbReference type="Pfam" id="PF13649">
    <property type="entry name" value="Methyltransf_25"/>
    <property type="match status" value="1"/>
</dbReference>
<dbReference type="Gene3D" id="3.40.50.150">
    <property type="entry name" value="Vaccinia Virus protein VP39"/>
    <property type="match status" value="1"/>
</dbReference>
<dbReference type="InterPro" id="IPR029063">
    <property type="entry name" value="SAM-dependent_MTases_sf"/>
</dbReference>
<keyword evidence="2" id="KW-0808">Transferase</keyword>
<name>A0A0N0DCG6_FUSLA</name>
<gene>
    <name evidence="2" type="ORF">FLAG1_08982</name>
</gene>
<dbReference type="Proteomes" id="UP000037904">
    <property type="component" value="Unassembled WGS sequence"/>
</dbReference>
<dbReference type="GO" id="GO:0008168">
    <property type="term" value="F:methyltransferase activity"/>
    <property type="evidence" value="ECO:0007669"/>
    <property type="project" value="UniProtKB-KW"/>
</dbReference>
<reference evidence="2 3" key="1">
    <citation type="submission" date="2015-04" db="EMBL/GenBank/DDBJ databases">
        <title>The draft genome sequence of Fusarium langsethiae, a T-2/HT-2 mycotoxin producer.</title>
        <authorList>
            <person name="Lysoe E."/>
            <person name="Divon H.H."/>
            <person name="Terzi V."/>
            <person name="Orru L."/>
            <person name="Lamontanara A."/>
            <person name="Kolseth A.-K."/>
            <person name="Frandsen R.J."/>
            <person name="Nielsen K."/>
            <person name="Thrane U."/>
        </authorList>
    </citation>
    <scope>NUCLEOTIDE SEQUENCE [LARGE SCALE GENOMIC DNA]</scope>
    <source>
        <strain evidence="2 3">Fl201059</strain>
    </source>
</reference>
<keyword evidence="3" id="KW-1185">Reference proteome</keyword>
<dbReference type="AlphaFoldDB" id="A0A0N0DCG6"/>
<keyword evidence="2" id="KW-0489">Methyltransferase</keyword>
<dbReference type="EMBL" id="JXCE01000305">
    <property type="protein sequence ID" value="KPA38194.1"/>
    <property type="molecule type" value="Genomic_DNA"/>
</dbReference>
<dbReference type="CDD" id="cd02440">
    <property type="entry name" value="AdoMet_MTases"/>
    <property type="match status" value="1"/>
</dbReference>
<sequence>MNAPESDYPYAPKQALKPTPELYGELVSDGMEQLASASISFIDFSLSSEAIVHDIGCGLGAATAAIVAASSADNTKITGSDIEDKVLDIYREEIVKNDWPAEAVKADATALPFADGAFTHAVGNALLFVLPNDGIDAMKEMYRTLKQDGVAIVNSWAYVPTLPAIVAACEKTRPAGTPLPRQGLEKWESEDFLRNIVLQGGFTADKVKLKKKDVFVTIGELKHFATMLWSFIGGTSTAGWLESDEENWDVAVDTVAEALKKSEGFEELGKGKNKIMFKTNVVAAKK</sequence>
<dbReference type="SUPFAM" id="SSF53335">
    <property type="entry name" value="S-adenosyl-L-methionine-dependent methyltransferases"/>
    <property type="match status" value="1"/>
</dbReference>
<comment type="caution">
    <text evidence="2">The sequence shown here is derived from an EMBL/GenBank/DDBJ whole genome shotgun (WGS) entry which is preliminary data.</text>
</comment>